<accession>Q7N4A8</accession>
<sequence>MMRKETIKIYGRPRFCNTHFDVWLACLNLSGVTIGKDACAPMSSIERKVYRNNHQAYHKY</sequence>
<dbReference type="EMBL" id="BX571867">
    <property type="protein sequence ID" value="CAE14815.1"/>
    <property type="molecule type" value="Genomic_DNA"/>
</dbReference>
<evidence type="ECO:0000313" key="1">
    <source>
        <dbReference type="EMBL" id="CAE14815.1"/>
    </source>
</evidence>
<evidence type="ECO:0000313" key="2">
    <source>
        <dbReference type="Proteomes" id="UP000002514"/>
    </source>
</evidence>
<gene>
    <name evidence="1" type="ordered locus">plu2441</name>
</gene>
<keyword evidence="2" id="KW-1185">Reference proteome</keyword>
<dbReference type="STRING" id="243265.plu2441"/>
<dbReference type="KEGG" id="plu:plu2441"/>
<name>Q7N4A8_PHOLL</name>
<dbReference type="Proteomes" id="UP000002514">
    <property type="component" value="Chromosome"/>
</dbReference>
<protein>
    <submittedName>
        <fullName evidence="1">Photorhabdus luminescens subsp. laumondii TTO1 complete genome segment 9/17</fullName>
    </submittedName>
</protein>
<proteinExistence type="predicted"/>
<organism evidence="1 2">
    <name type="scientific">Photorhabdus laumondii subsp. laumondii (strain DSM 15139 / CIP 105565 / TT01)</name>
    <name type="common">Photorhabdus luminescens subsp. laumondii</name>
    <dbReference type="NCBI Taxonomy" id="243265"/>
    <lineage>
        <taxon>Bacteria</taxon>
        <taxon>Pseudomonadati</taxon>
        <taxon>Pseudomonadota</taxon>
        <taxon>Gammaproteobacteria</taxon>
        <taxon>Enterobacterales</taxon>
        <taxon>Morganellaceae</taxon>
        <taxon>Photorhabdus</taxon>
    </lineage>
</organism>
<dbReference type="HOGENOM" id="CLU_2937645_0_0_6"/>
<dbReference type="AlphaFoldDB" id="Q7N4A8"/>
<reference evidence="2" key="1">
    <citation type="journal article" date="2003" name="Nat. Biotechnol.">
        <title>The genome sequence of the entomopathogenic bacterium Photorhabdus luminescens.</title>
        <authorList>
            <person name="Duchaud E."/>
            <person name="Rusniok C."/>
            <person name="Frangeul L."/>
            <person name="Buchrieser C."/>
            <person name="Givaudan A."/>
            <person name="Taourit S."/>
            <person name="Bocs S."/>
            <person name="Boursaux-Eude C."/>
            <person name="Chandler M."/>
            <person name="Charles J.-F."/>
            <person name="Dassa E."/>
            <person name="Derose R."/>
            <person name="Derzelle S."/>
            <person name="Freyssinet G."/>
            <person name="Gaudriault S."/>
            <person name="Medigue C."/>
            <person name="Lanois A."/>
            <person name="Powell K."/>
            <person name="Siguier P."/>
            <person name="Vincent R."/>
            <person name="Wingate V."/>
            <person name="Zouine M."/>
            <person name="Glaser P."/>
            <person name="Boemare N."/>
            <person name="Danchin A."/>
            <person name="Kunst F."/>
        </authorList>
    </citation>
    <scope>NUCLEOTIDE SEQUENCE [LARGE SCALE GENOMIC DNA]</scope>
    <source>
        <strain evidence="2">DSM 15139 / CIP 105565 / TT01</strain>
    </source>
</reference>